<keyword evidence="1" id="KW-0560">Oxidoreductase</keyword>
<protein>
    <submittedName>
        <fullName evidence="3">Zinc-binding dehydrogenase</fullName>
    </submittedName>
</protein>
<dbReference type="InterPro" id="IPR050700">
    <property type="entry name" value="YIM1/Zinc_Alcohol_DH_Fams"/>
</dbReference>
<dbReference type="Pfam" id="PF00107">
    <property type="entry name" value="ADH_zinc_N"/>
    <property type="match status" value="1"/>
</dbReference>
<dbReference type="EMBL" id="CP074572">
    <property type="protein sequence ID" value="QVK23515.1"/>
    <property type="molecule type" value="Genomic_DNA"/>
</dbReference>
<dbReference type="Gene3D" id="3.40.50.720">
    <property type="entry name" value="NAD(P)-binding Rossmann-like Domain"/>
    <property type="match status" value="1"/>
</dbReference>
<dbReference type="Pfam" id="PF08240">
    <property type="entry name" value="ADH_N"/>
    <property type="match status" value="1"/>
</dbReference>
<accession>A0ABX8DFN0</accession>
<dbReference type="InterPro" id="IPR002364">
    <property type="entry name" value="Quin_OxRdtase/zeta-crystal_CS"/>
</dbReference>
<reference evidence="3 4" key="1">
    <citation type="journal article" date="2012" name="Int. J. Syst. Evol. Microbiol.">
        <title>Shewanella dokdonensis sp. nov., isolated from seawater.</title>
        <authorList>
            <person name="Sung H.R."/>
            <person name="Yoon J.H."/>
            <person name="Ghim S.Y."/>
        </authorList>
    </citation>
    <scope>NUCLEOTIDE SEQUENCE [LARGE SCALE GENOMIC DNA]</scope>
    <source>
        <strain evidence="3 4">DSM 23626</strain>
    </source>
</reference>
<dbReference type="SUPFAM" id="SSF51735">
    <property type="entry name" value="NAD(P)-binding Rossmann-fold domains"/>
    <property type="match status" value="1"/>
</dbReference>
<dbReference type="PANTHER" id="PTHR11695">
    <property type="entry name" value="ALCOHOL DEHYDROGENASE RELATED"/>
    <property type="match status" value="1"/>
</dbReference>
<dbReference type="InterPro" id="IPR020843">
    <property type="entry name" value="ER"/>
</dbReference>
<feature type="domain" description="Enoyl reductase (ER)" evidence="2">
    <location>
        <begin position="12"/>
        <end position="283"/>
    </location>
</feature>
<dbReference type="Gene3D" id="3.90.180.10">
    <property type="entry name" value="Medium-chain alcohol dehydrogenases, catalytic domain"/>
    <property type="match status" value="1"/>
</dbReference>
<evidence type="ECO:0000313" key="4">
    <source>
        <dbReference type="Proteomes" id="UP000676428"/>
    </source>
</evidence>
<sequence>MSNQMKAAVAVAANTPLSIRQLAIPEPSDNEVRIKVVASGVNPVDIKIATGMAAHARQPFPSVLGIDSAGIIDKLGANVEQFAIGDHVYGMVGGIGGYQGSLAEYQVVDADLLAKVPDEISLKEAASIPLVFITAWEGLVDRANVSKNMTVLIHGGAGGVGQMAIQIAKAHGATVFATGTAKHAAFIRNLGAIPIDYTKESVEHYVREYTNGEGFDIIYDTVGGEVLDNSFRAVKTYSGHVVSCLGWGTHSIAPLSFRGRHIQACLPCYLFRAVTRENTTVLLCLRRQKCFGTVLCVSSKRRLSTRLMM</sequence>
<dbReference type="InterPro" id="IPR036291">
    <property type="entry name" value="NAD(P)-bd_dom_sf"/>
</dbReference>
<name>A0ABX8DFN0_9GAMM</name>
<dbReference type="PANTHER" id="PTHR11695:SF294">
    <property type="entry name" value="RETICULON-4-INTERACTING PROTEIN 1, MITOCHONDRIAL"/>
    <property type="match status" value="1"/>
</dbReference>
<proteinExistence type="predicted"/>
<dbReference type="InterPro" id="IPR013154">
    <property type="entry name" value="ADH-like_N"/>
</dbReference>
<dbReference type="PROSITE" id="PS01162">
    <property type="entry name" value="QOR_ZETA_CRYSTAL"/>
    <property type="match status" value="1"/>
</dbReference>
<dbReference type="RefSeq" id="WP_213682140.1">
    <property type="nucleotide sequence ID" value="NZ_CP074572.1"/>
</dbReference>
<evidence type="ECO:0000259" key="2">
    <source>
        <dbReference type="SMART" id="SM00829"/>
    </source>
</evidence>
<dbReference type="InterPro" id="IPR011032">
    <property type="entry name" value="GroES-like_sf"/>
</dbReference>
<evidence type="ECO:0000256" key="1">
    <source>
        <dbReference type="ARBA" id="ARBA00023002"/>
    </source>
</evidence>
<dbReference type="InterPro" id="IPR013149">
    <property type="entry name" value="ADH-like_C"/>
</dbReference>
<dbReference type="SUPFAM" id="SSF50129">
    <property type="entry name" value="GroES-like"/>
    <property type="match status" value="1"/>
</dbReference>
<dbReference type="SMART" id="SM00829">
    <property type="entry name" value="PKS_ER"/>
    <property type="match status" value="1"/>
</dbReference>
<keyword evidence="4" id="KW-1185">Reference proteome</keyword>
<gene>
    <name evidence="3" type="ORF">KHX94_01690</name>
</gene>
<dbReference type="Proteomes" id="UP000676428">
    <property type="component" value="Chromosome"/>
</dbReference>
<organism evidence="3 4">
    <name type="scientific">Shewanella dokdonensis</name>
    <dbReference type="NCBI Taxonomy" id="712036"/>
    <lineage>
        <taxon>Bacteria</taxon>
        <taxon>Pseudomonadati</taxon>
        <taxon>Pseudomonadota</taxon>
        <taxon>Gammaproteobacteria</taxon>
        <taxon>Alteromonadales</taxon>
        <taxon>Shewanellaceae</taxon>
        <taxon>Shewanella</taxon>
    </lineage>
</organism>
<evidence type="ECO:0000313" key="3">
    <source>
        <dbReference type="EMBL" id="QVK23515.1"/>
    </source>
</evidence>